<evidence type="ECO:0000313" key="3">
    <source>
        <dbReference type="Proteomes" id="UP001610063"/>
    </source>
</evidence>
<accession>A0ABW7NDW1</accession>
<name>A0ABW7NDW1_9BACT</name>
<evidence type="ECO:0000256" key="1">
    <source>
        <dbReference type="SAM" id="Phobius"/>
    </source>
</evidence>
<feature type="transmembrane region" description="Helical" evidence="1">
    <location>
        <begin position="32"/>
        <end position="55"/>
    </location>
</feature>
<proteinExistence type="predicted"/>
<keyword evidence="1" id="KW-0812">Transmembrane</keyword>
<organism evidence="2 3">
    <name type="scientific">Marinoscillum luteum</name>
    <dbReference type="NCBI Taxonomy" id="861051"/>
    <lineage>
        <taxon>Bacteria</taxon>
        <taxon>Pseudomonadati</taxon>
        <taxon>Bacteroidota</taxon>
        <taxon>Cytophagia</taxon>
        <taxon>Cytophagales</taxon>
        <taxon>Reichenbachiellaceae</taxon>
        <taxon>Marinoscillum</taxon>
    </lineage>
</organism>
<keyword evidence="3" id="KW-1185">Reference proteome</keyword>
<reference evidence="2 3" key="1">
    <citation type="journal article" date="2013" name="Int. J. Syst. Evol. Microbiol.">
        <title>Marinoscillum luteum sp. nov., isolated from marine sediment.</title>
        <authorList>
            <person name="Cha I.T."/>
            <person name="Park S.J."/>
            <person name="Kim S.J."/>
            <person name="Kim J.G."/>
            <person name="Jung M.Y."/>
            <person name="Shin K.S."/>
            <person name="Kwon K.K."/>
            <person name="Yang S.H."/>
            <person name="Seo Y.S."/>
            <person name="Rhee S.K."/>
        </authorList>
    </citation>
    <scope>NUCLEOTIDE SEQUENCE [LARGE SCALE GENOMIC DNA]</scope>
    <source>
        <strain evidence="2 3">KCTC 23939</strain>
    </source>
</reference>
<comment type="caution">
    <text evidence="2">The sequence shown here is derived from an EMBL/GenBank/DDBJ whole genome shotgun (WGS) entry which is preliminary data.</text>
</comment>
<keyword evidence="1" id="KW-0472">Membrane</keyword>
<gene>
    <name evidence="2" type="ORF">ACHKAR_20355</name>
</gene>
<feature type="transmembrane region" description="Helical" evidence="1">
    <location>
        <begin position="67"/>
        <end position="91"/>
    </location>
</feature>
<dbReference type="EMBL" id="JBIPKE010000020">
    <property type="protein sequence ID" value="MFH6985818.1"/>
    <property type="molecule type" value="Genomic_DNA"/>
</dbReference>
<evidence type="ECO:0000313" key="2">
    <source>
        <dbReference type="EMBL" id="MFH6985818.1"/>
    </source>
</evidence>
<feature type="transmembrane region" description="Helical" evidence="1">
    <location>
        <begin position="7"/>
        <end position="26"/>
    </location>
</feature>
<dbReference type="RefSeq" id="WP_159581862.1">
    <property type="nucleotide sequence ID" value="NZ_JBIPKE010000020.1"/>
</dbReference>
<keyword evidence="1" id="KW-1133">Transmembrane helix</keyword>
<dbReference type="Proteomes" id="UP001610063">
    <property type="component" value="Unassembled WGS sequence"/>
</dbReference>
<sequence>MKNNRPLKIVIVVALLLLIPLIAMQLTDEVTWSVFDFLVAAIILLSAGFILDLILRKVKSTLYRIAFSIALLILLLLVWAELAVGIFGTFIGGY</sequence>
<protein>
    <submittedName>
        <fullName evidence="2">Uncharacterized protein</fullName>
    </submittedName>
</protein>